<dbReference type="GO" id="GO:0006915">
    <property type="term" value="P:apoptotic process"/>
    <property type="evidence" value="ECO:0007669"/>
    <property type="project" value="InterPro"/>
</dbReference>
<dbReference type="GO" id="GO:0050830">
    <property type="term" value="P:defense response to Gram-positive bacterium"/>
    <property type="evidence" value="ECO:0007669"/>
    <property type="project" value="TreeGrafter"/>
</dbReference>
<dbReference type="Ensembl" id="ENSKMAT00000014429.1">
    <property type="protein sequence ID" value="ENSKMAP00000014218.1"/>
    <property type="gene ID" value="ENSKMAG00000010658.1"/>
</dbReference>
<dbReference type="CDD" id="cd13405">
    <property type="entry name" value="TNFRSF14_teleost"/>
    <property type="match status" value="1"/>
</dbReference>
<evidence type="ECO:0000256" key="2">
    <source>
        <dbReference type="SAM" id="MobiDB-lite"/>
    </source>
</evidence>
<feature type="repeat" description="TNFR-Cys" evidence="1">
    <location>
        <begin position="46"/>
        <end position="88"/>
    </location>
</feature>
<sequence length="326" mass="35740">MRSFSVSTLRCHPTEYQIGDDCCPMCPAGSRVIIDCTEVRSTSCLPCSDGTFINRPNGLKRCNPCSTCDPGSGLKLKRKCEPSSDTVCEPMEGFFCIEPTNTGCSAAQRHKSCEPGQYINRTGTPSVDAECSDCSSGSFSNGASTSCQPHTQCEELNLRLITAGTAAADAQCGEKSFIGIVVWITLGILVFLLVICILGFLYCRRSGKLQSFQEQAGKKRNQNKSKETANGPEEEEKLSGNNKMFFILMTELQHLMSQQISSCFITFSLISLHSSRNQPSLNSGLIFIHCKNNVVQDRHVQLDAAILFLQRTENCVFHEASFFTSG</sequence>
<keyword evidence="3" id="KW-1133">Transmembrane helix</keyword>
<dbReference type="GO" id="GO:0006955">
    <property type="term" value="P:immune response"/>
    <property type="evidence" value="ECO:0007669"/>
    <property type="project" value="InterPro"/>
</dbReference>
<dbReference type="GO" id="GO:0009897">
    <property type="term" value="C:external side of plasma membrane"/>
    <property type="evidence" value="ECO:0007669"/>
    <property type="project" value="TreeGrafter"/>
</dbReference>
<dbReference type="GO" id="GO:0002720">
    <property type="term" value="P:positive regulation of cytokine production involved in immune response"/>
    <property type="evidence" value="ECO:0007669"/>
    <property type="project" value="TreeGrafter"/>
</dbReference>
<dbReference type="FunFam" id="2.10.50.10:FF:000007">
    <property type="entry name" value="TNF receptor superfamily member 14"/>
    <property type="match status" value="1"/>
</dbReference>
<dbReference type="GO" id="GO:0050829">
    <property type="term" value="P:defense response to Gram-negative bacterium"/>
    <property type="evidence" value="ECO:0007669"/>
    <property type="project" value="TreeGrafter"/>
</dbReference>
<feature type="transmembrane region" description="Helical" evidence="3">
    <location>
        <begin position="180"/>
        <end position="203"/>
    </location>
</feature>
<dbReference type="PROSITE" id="PS00652">
    <property type="entry name" value="TNFR_NGFR_1"/>
    <property type="match status" value="1"/>
</dbReference>
<dbReference type="Ensembl" id="ENSKMAT00000014418.1">
    <property type="protein sequence ID" value="ENSKMAP00000014207.1"/>
    <property type="gene ID" value="ENSKMAG00000010658.1"/>
</dbReference>
<dbReference type="GO" id="GO:0004888">
    <property type="term" value="F:transmembrane signaling receptor activity"/>
    <property type="evidence" value="ECO:0007669"/>
    <property type="project" value="InterPro"/>
</dbReference>
<comment type="caution">
    <text evidence="1">Lacks conserved residue(s) required for the propagation of feature annotation.</text>
</comment>
<evidence type="ECO:0000313" key="5">
    <source>
        <dbReference type="Ensembl" id="ENSKMAP00000014218.1"/>
    </source>
</evidence>
<proteinExistence type="predicted"/>
<keyword evidence="1" id="KW-1015">Disulfide bond</keyword>
<feature type="region of interest" description="Disordered" evidence="2">
    <location>
        <begin position="214"/>
        <end position="237"/>
    </location>
</feature>
<organism evidence="5 6">
    <name type="scientific">Kryptolebias marmoratus</name>
    <name type="common">Mangrove killifish</name>
    <name type="synonym">Rivulus marmoratus</name>
    <dbReference type="NCBI Taxonomy" id="37003"/>
    <lineage>
        <taxon>Eukaryota</taxon>
        <taxon>Metazoa</taxon>
        <taxon>Chordata</taxon>
        <taxon>Craniata</taxon>
        <taxon>Vertebrata</taxon>
        <taxon>Euteleostomi</taxon>
        <taxon>Actinopterygii</taxon>
        <taxon>Neopterygii</taxon>
        <taxon>Teleostei</taxon>
        <taxon>Neoteleostei</taxon>
        <taxon>Acanthomorphata</taxon>
        <taxon>Ovalentaria</taxon>
        <taxon>Atherinomorphae</taxon>
        <taxon>Cyprinodontiformes</taxon>
        <taxon>Rivulidae</taxon>
        <taxon>Kryptolebias</taxon>
    </lineage>
</organism>
<dbReference type="GO" id="GO:2000406">
    <property type="term" value="P:positive regulation of T cell migration"/>
    <property type="evidence" value="ECO:0007669"/>
    <property type="project" value="TreeGrafter"/>
</dbReference>
<dbReference type="InterPro" id="IPR001368">
    <property type="entry name" value="TNFR/NGFR_Cys_rich_reg"/>
</dbReference>
<dbReference type="Gene3D" id="2.10.50.10">
    <property type="entry name" value="Tumor Necrosis Factor Receptor, subunit A, domain 2"/>
    <property type="match status" value="3"/>
</dbReference>
<dbReference type="Proteomes" id="UP000264800">
    <property type="component" value="Unplaced"/>
</dbReference>
<protein>
    <recommendedName>
        <fullName evidence="4">TNFR-Cys domain-containing protein</fullName>
    </recommendedName>
</protein>
<dbReference type="OMA" id="PGMYCKS"/>
<dbReference type="InterPro" id="IPR008063">
    <property type="entry name" value="Fas_rcpt"/>
</dbReference>
<dbReference type="Pfam" id="PF00020">
    <property type="entry name" value="TNFR_c6"/>
    <property type="match status" value="2"/>
</dbReference>
<feature type="domain" description="TNFR-Cys" evidence="4">
    <location>
        <begin position="46"/>
        <end position="88"/>
    </location>
</feature>
<dbReference type="GO" id="GO:0046642">
    <property type="term" value="P:negative regulation of alpha-beta T cell proliferation"/>
    <property type="evidence" value="ECO:0007669"/>
    <property type="project" value="TreeGrafter"/>
</dbReference>
<dbReference type="PANTHER" id="PTHR46838:SF1">
    <property type="entry name" value="TUMOR NECROSIS FACTOR RECEPTOR SUPERFAMILY MEMBER 14"/>
    <property type="match status" value="1"/>
</dbReference>
<evidence type="ECO:0000313" key="6">
    <source>
        <dbReference type="Proteomes" id="UP000264800"/>
    </source>
</evidence>
<accession>A0A3Q3ACE2</accession>
<dbReference type="STRING" id="37003.ENSKMAP00000014207"/>
<dbReference type="SUPFAM" id="SSF57586">
    <property type="entry name" value="TNF receptor-like"/>
    <property type="match status" value="2"/>
</dbReference>
<dbReference type="SMART" id="SM00208">
    <property type="entry name" value="TNFR"/>
    <property type="match status" value="3"/>
</dbReference>
<dbReference type="GeneTree" id="ENSGT00950000183126"/>
<keyword evidence="6" id="KW-1185">Reference proteome</keyword>
<keyword evidence="3" id="KW-0812">Transmembrane</keyword>
<name>A0A3Q3ACE2_KRYMA</name>
<dbReference type="PANTHER" id="PTHR46838">
    <property type="entry name" value="TUMOR NECROSIS FACTOR RECEPTOR SUPERFAMILY MEMBER 14"/>
    <property type="match status" value="1"/>
</dbReference>
<evidence type="ECO:0000256" key="1">
    <source>
        <dbReference type="PROSITE-ProRule" id="PRU00206"/>
    </source>
</evidence>
<reference evidence="5" key="1">
    <citation type="submission" date="2025-05" db="UniProtKB">
        <authorList>
            <consortium name="Ensembl"/>
        </authorList>
    </citation>
    <scope>IDENTIFICATION</scope>
</reference>
<evidence type="ECO:0000256" key="3">
    <source>
        <dbReference type="SAM" id="Phobius"/>
    </source>
</evidence>
<dbReference type="AlphaFoldDB" id="A0A3Q3ACE2"/>
<evidence type="ECO:0000259" key="4">
    <source>
        <dbReference type="PROSITE" id="PS50050"/>
    </source>
</evidence>
<feature type="disulfide bond" evidence="1">
    <location>
        <begin position="47"/>
        <end position="62"/>
    </location>
</feature>
<dbReference type="GO" id="GO:0007165">
    <property type="term" value="P:signal transduction"/>
    <property type="evidence" value="ECO:0007669"/>
    <property type="project" value="InterPro"/>
</dbReference>
<keyword evidence="3" id="KW-0472">Membrane</keyword>
<dbReference type="PRINTS" id="PR01680">
    <property type="entry name" value="TNFACTORR6"/>
</dbReference>
<dbReference type="PROSITE" id="PS50050">
    <property type="entry name" value="TNFR_NGFR_2"/>
    <property type="match status" value="1"/>
</dbReference>